<gene>
    <name evidence="3" type="ORF">VP01_292g6</name>
</gene>
<feature type="transmembrane region" description="Helical" evidence="2">
    <location>
        <begin position="70"/>
        <end position="92"/>
    </location>
</feature>
<feature type="transmembrane region" description="Helical" evidence="2">
    <location>
        <begin position="20"/>
        <end position="42"/>
    </location>
</feature>
<name>A0A0L6V1Z0_9BASI</name>
<feature type="compositionally biased region" description="Polar residues" evidence="1">
    <location>
        <begin position="443"/>
        <end position="477"/>
    </location>
</feature>
<dbReference type="AlphaFoldDB" id="A0A0L6V1Z0"/>
<keyword evidence="2" id="KW-0472">Membrane</keyword>
<evidence type="ECO:0000256" key="2">
    <source>
        <dbReference type="SAM" id="Phobius"/>
    </source>
</evidence>
<accession>A0A0L6V1Z0</accession>
<keyword evidence="2" id="KW-1133">Transmembrane helix</keyword>
<feature type="region of interest" description="Disordered" evidence="1">
    <location>
        <begin position="333"/>
        <end position="355"/>
    </location>
</feature>
<dbReference type="EMBL" id="LAVV01007868">
    <property type="protein sequence ID" value="KNZ54507.1"/>
    <property type="molecule type" value="Genomic_DNA"/>
</dbReference>
<keyword evidence="4" id="KW-1185">Reference proteome</keyword>
<comment type="caution">
    <text evidence="3">The sequence shown here is derived from an EMBL/GenBank/DDBJ whole genome shotgun (WGS) entry which is preliminary data.</text>
</comment>
<feature type="transmembrane region" description="Helical" evidence="2">
    <location>
        <begin position="145"/>
        <end position="169"/>
    </location>
</feature>
<dbReference type="VEuPathDB" id="FungiDB:VP01_292g6"/>
<feature type="transmembrane region" description="Helical" evidence="2">
    <location>
        <begin position="245"/>
        <end position="272"/>
    </location>
</feature>
<keyword evidence="2" id="KW-0812">Transmembrane</keyword>
<feature type="compositionally biased region" description="Polar residues" evidence="1">
    <location>
        <begin position="499"/>
        <end position="512"/>
    </location>
</feature>
<reference evidence="3 4" key="1">
    <citation type="submission" date="2015-08" db="EMBL/GenBank/DDBJ databases">
        <title>Next Generation Sequencing and Analysis of the Genome of Puccinia sorghi L Schw, the Causal Agent of Maize Common Rust.</title>
        <authorList>
            <person name="Rochi L."/>
            <person name="Burguener G."/>
            <person name="Darino M."/>
            <person name="Turjanski A."/>
            <person name="Kreff E."/>
            <person name="Dieguez M.J."/>
            <person name="Sacco F."/>
        </authorList>
    </citation>
    <scope>NUCLEOTIDE SEQUENCE [LARGE SCALE GENOMIC DNA]</scope>
    <source>
        <strain evidence="3 4">RO10H11247</strain>
    </source>
</reference>
<evidence type="ECO:0000313" key="4">
    <source>
        <dbReference type="Proteomes" id="UP000037035"/>
    </source>
</evidence>
<dbReference type="Proteomes" id="UP000037035">
    <property type="component" value="Unassembled WGS sequence"/>
</dbReference>
<protein>
    <submittedName>
        <fullName evidence="3">Uncharacterized protein</fullName>
    </submittedName>
</protein>
<organism evidence="3 4">
    <name type="scientific">Puccinia sorghi</name>
    <dbReference type="NCBI Taxonomy" id="27349"/>
    <lineage>
        <taxon>Eukaryota</taxon>
        <taxon>Fungi</taxon>
        <taxon>Dikarya</taxon>
        <taxon>Basidiomycota</taxon>
        <taxon>Pucciniomycotina</taxon>
        <taxon>Pucciniomycetes</taxon>
        <taxon>Pucciniales</taxon>
        <taxon>Pucciniaceae</taxon>
        <taxon>Puccinia</taxon>
    </lineage>
</organism>
<evidence type="ECO:0000256" key="1">
    <source>
        <dbReference type="SAM" id="MobiDB-lite"/>
    </source>
</evidence>
<dbReference type="OrthoDB" id="2504169at2759"/>
<feature type="compositionally biased region" description="Basic residues" evidence="1">
    <location>
        <begin position="488"/>
        <end position="498"/>
    </location>
</feature>
<feature type="transmembrane region" description="Helical" evidence="2">
    <location>
        <begin position="112"/>
        <end position="133"/>
    </location>
</feature>
<sequence length="512" mass="56602">MASQSSTAQATVTAILTSQLISLPFSCSLTALVSIMACRYLSKTSSTRGLPKLGYFEYPQGNHKPARIQLARIGCGLVALISVILTCFELVHVYQSTVQNPRDITYFQKTPWTFALIPGLTAIVNATSQLYFSEKACRNHLQLRLLTVLGLLNIFSITGGVASSIAMGVCPSRWKLVPSRDVRNREAIQGVFGHFNYLRRYNQLPAYWLMSKATATDQDGFTKKCSSVSPRPDDRKFERFTISSIINFFVSTFTLVFMLQIISITCACASFSSNFAIALHSGQALLFLQKLTIGFTSLSLVYDLLVESSSSPSKGLAPQVTFDKIHHIDTESGRLESSQEIAPPARPNRPNVEVDGQDIGRFDLPAYSTPEQKPLTSQEEEEFDELFADTFPSEIVLVKEDTPVTHHSWPPIVNRISASLSMPEKALGEFSLLRPDIGFNAPPTHSINKPNRNSSLLVRQKQPSVSPMRSLQLSSDTAKPLPSAVNQRSKKSPTKSKNRQSQLKYIISSPIS</sequence>
<feature type="transmembrane region" description="Helical" evidence="2">
    <location>
        <begin position="284"/>
        <end position="305"/>
    </location>
</feature>
<evidence type="ECO:0000313" key="3">
    <source>
        <dbReference type="EMBL" id="KNZ54507.1"/>
    </source>
</evidence>
<feature type="region of interest" description="Disordered" evidence="1">
    <location>
        <begin position="442"/>
        <end position="512"/>
    </location>
</feature>
<proteinExistence type="predicted"/>